<dbReference type="InParanoid" id="A0A078A3G2"/>
<protein>
    <submittedName>
        <fullName evidence="3">Uncharacterized protein</fullName>
    </submittedName>
</protein>
<dbReference type="EMBL" id="CCKQ01005176">
    <property type="protein sequence ID" value="CDW76332.1"/>
    <property type="molecule type" value="Genomic_DNA"/>
</dbReference>
<keyword evidence="4" id="KW-1185">Reference proteome</keyword>
<dbReference type="PANTHER" id="PTHR44019">
    <property type="entry name" value="WD REPEAT-CONTAINING PROTEIN 55"/>
    <property type="match status" value="1"/>
</dbReference>
<keyword evidence="1" id="KW-0853">WD repeat</keyword>
<reference evidence="3 4" key="1">
    <citation type="submission" date="2014-06" db="EMBL/GenBank/DDBJ databases">
        <authorList>
            <person name="Swart Estienne"/>
        </authorList>
    </citation>
    <scope>NUCLEOTIDE SEQUENCE [LARGE SCALE GENOMIC DNA]</scope>
    <source>
        <strain evidence="3 4">130c</strain>
    </source>
</reference>
<proteinExistence type="predicted"/>
<gene>
    <name evidence="3" type="primary">Contig4552.g4859</name>
    <name evidence="3" type="ORF">STYLEM_5332</name>
</gene>
<dbReference type="Gene3D" id="2.130.10.10">
    <property type="entry name" value="YVTN repeat-like/Quinoprotein amine dehydrogenase"/>
    <property type="match status" value="1"/>
</dbReference>
<evidence type="ECO:0000313" key="4">
    <source>
        <dbReference type="Proteomes" id="UP000039865"/>
    </source>
</evidence>
<name>A0A078A3G2_STYLE</name>
<dbReference type="SMART" id="SM00320">
    <property type="entry name" value="WD40"/>
    <property type="match status" value="4"/>
</dbReference>
<dbReference type="AlphaFoldDB" id="A0A078A3G2"/>
<dbReference type="SUPFAM" id="SSF50978">
    <property type="entry name" value="WD40 repeat-like"/>
    <property type="match status" value="1"/>
</dbReference>
<evidence type="ECO:0000313" key="3">
    <source>
        <dbReference type="EMBL" id="CDW76332.1"/>
    </source>
</evidence>
<accession>A0A078A3G2</accession>
<evidence type="ECO:0000256" key="1">
    <source>
        <dbReference type="ARBA" id="ARBA00022574"/>
    </source>
</evidence>
<dbReference type="OrthoDB" id="10538724at2759"/>
<dbReference type="PANTHER" id="PTHR44019:SF8">
    <property type="entry name" value="POC1 CENTRIOLAR PROTEIN HOMOLOG"/>
    <property type="match status" value="1"/>
</dbReference>
<evidence type="ECO:0000256" key="2">
    <source>
        <dbReference type="ARBA" id="ARBA00022737"/>
    </source>
</evidence>
<keyword evidence="2" id="KW-0677">Repeat</keyword>
<dbReference type="InterPro" id="IPR001680">
    <property type="entry name" value="WD40_rpt"/>
</dbReference>
<dbReference type="InterPro" id="IPR050505">
    <property type="entry name" value="WDR55/POC1"/>
</dbReference>
<dbReference type="Proteomes" id="UP000039865">
    <property type="component" value="Unassembled WGS sequence"/>
</dbReference>
<organism evidence="3 4">
    <name type="scientific">Stylonychia lemnae</name>
    <name type="common">Ciliate</name>
    <dbReference type="NCBI Taxonomy" id="5949"/>
    <lineage>
        <taxon>Eukaryota</taxon>
        <taxon>Sar</taxon>
        <taxon>Alveolata</taxon>
        <taxon>Ciliophora</taxon>
        <taxon>Intramacronucleata</taxon>
        <taxon>Spirotrichea</taxon>
        <taxon>Stichotrichia</taxon>
        <taxon>Sporadotrichida</taxon>
        <taxon>Oxytrichidae</taxon>
        <taxon>Stylonychinae</taxon>
        <taxon>Stylonychia</taxon>
    </lineage>
</organism>
<dbReference type="InterPro" id="IPR015943">
    <property type="entry name" value="WD40/YVTN_repeat-like_dom_sf"/>
</dbReference>
<dbReference type="InterPro" id="IPR036322">
    <property type="entry name" value="WD40_repeat_dom_sf"/>
</dbReference>
<sequence>MESLLLTAANQELPAKIYSVSNSRRVLKCLKKFTDAQQKTNFLGCDAMYAHNVMDGKFKIFSYEDLTQSGVQNDAVENLVNVQKLNPLPESHYVECQFGVNEAEYFNLNGNEFIVCGQDDGTIQIYDYSENKGKASYDKPIFKVTKEPKNASDAKLIHPDEVFAESLYEHTESAVVIEKNYKNHFRFATAGKDSSVCFWKFTEKDEPVTYESCIEKYQFNQGSTTKIGSVTALKWLEENVVVVSLNDGTLQTWDVREKPDTKCSLLYRGDCAIWDLALWITQSATNILIAEDSGKVNLIDPRQTLQCEGHQQSALKLSIDHISKTSQNLLSVGYSSSIQVLDLNIGSQDKIKGDYSLWYL</sequence>